<organism evidence="2 3">
    <name type="scientific">Pedobacter kyungheensis</name>
    <dbReference type="NCBI Taxonomy" id="1069985"/>
    <lineage>
        <taxon>Bacteria</taxon>
        <taxon>Pseudomonadati</taxon>
        <taxon>Bacteroidota</taxon>
        <taxon>Sphingobacteriia</taxon>
        <taxon>Sphingobacteriales</taxon>
        <taxon>Sphingobacteriaceae</taxon>
        <taxon>Pedobacter</taxon>
    </lineage>
</organism>
<dbReference type="AlphaFoldDB" id="A0A0C1FXJ9"/>
<comment type="caution">
    <text evidence="2">The sequence shown here is derived from an EMBL/GenBank/DDBJ whole genome shotgun (WGS) entry which is preliminary data.</text>
</comment>
<evidence type="ECO:0000313" key="2">
    <source>
        <dbReference type="EMBL" id="KIA96568.1"/>
    </source>
</evidence>
<feature type="region of interest" description="Disordered" evidence="1">
    <location>
        <begin position="1"/>
        <end position="30"/>
    </location>
</feature>
<protein>
    <submittedName>
        <fullName evidence="2">Uncharacterized protein</fullName>
    </submittedName>
</protein>
<dbReference type="EMBL" id="JSYN01000002">
    <property type="protein sequence ID" value="KIA96568.1"/>
    <property type="molecule type" value="Genomic_DNA"/>
</dbReference>
<evidence type="ECO:0000313" key="3">
    <source>
        <dbReference type="Proteomes" id="UP000031246"/>
    </source>
</evidence>
<evidence type="ECO:0000256" key="1">
    <source>
        <dbReference type="SAM" id="MobiDB-lite"/>
    </source>
</evidence>
<gene>
    <name evidence="2" type="ORF">OC25_02160</name>
</gene>
<accession>A0A0C1FXJ9</accession>
<sequence length="90" mass="10184">MDQDAYHLKQSGESSRKKSGRSPHADASKYLEISSRSDESVLEGIRIGARIRSVDGKQGVVADVEVLRRYAEVQYYFRLERRAGTILVIK</sequence>
<keyword evidence="3" id="KW-1185">Reference proteome</keyword>
<name>A0A0C1FXJ9_9SPHI</name>
<proteinExistence type="predicted"/>
<reference evidence="2 3" key="1">
    <citation type="submission" date="2014-10" db="EMBL/GenBank/DDBJ databases">
        <title>Pedobacter Kyungheensis.</title>
        <authorList>
            <person name="Anderson B.M."/>
            <person name="Newman J.D."/>
        </authorList>
    </citation>
    <scope>NUCLEOTIDE SEQUENCE [LARGE SCALE GENOMIC DNA]</scope>
    <source>
        <strain evidence="2 3">KACC 16221</strain>
    </source>
</reference>
<dbReference type="Proteomes" id="UP000031246">
    <property type="component" value="Unassembled WGS sequence"/>
</dbReference>